<dbReference type="InterPro" id="IPR030678">
    <property type="entry name" value="Peptide/Ni-bd"/>
</dbReference>
<dbReference type="Proteomes" id="UP000509126">
    <property type="component" value="Chromosome"/>
</dbReference>
<dbReference type="CDD" id="cd08497">
    <property type="entry name" value="MbnE-like"/>
    <property type="match status" value="1"/>
</dbReference>
<dbReference type="GO" id="GO:0043190">
    <property type="term" value="C:ATP-binding cassette (ABC) transporter complex"/>
    <property type="evidence" value="ECO:0007669"/>
    <property type="project" value="InterPro"/>
</dbReference>
<evidence type="ECO:0000313" key="4">
    <source>
        <dbReference type="Proteomes" id="UP000509126"/>
    </source>
</evidence>
<dbReference type="InterPro" id="IPR039424">
    <property type="entry name" value="SBP_5"/>
</dbReference>
<feature type="domain" description="Solute-binding protein family 5" evidence="2">
    <location>
        <begin position="102"/>
        <end position="502"/>
    </location>
</feature>
<dbReference type="AlphaFoldDB" id="A0A6N1MWH0"/>
<protein>
    <submittedName>
        <fullName evidence="3">ABC transporter substrate-binding protein</fullName>
    </submittedName>
</protein>
<keyword evidence="1" id="KW-0732">Signal</keyword>
<gene>
    <name evidence="3" type="ORF">FOB19_13015</name>
</gene>
<dbReference type="GO" id="GO:0042884">
    <property type="term" value="P:microcin transport"/>
    <property type="evidence" value="ECO:0007669"/>
    <property type="project" value="TreeGrafter"/>
</dbReference>
<organism evidence="3 4">
    <name type="scientific">Acinetobacter lwoffii</name>
    <dbReference type="NCBI Taxonomy" id="28090"/>
    <lineage>
        <taxon>Bacteria</taxon>
        <taxon>Pseudomonadati</taxon>
        <taxon>Pseudomonadota</taxon>
        <taxon>Gammaproteobacteria</taxon>
        <taxon>Moraxellales</taxon>
        <taxon>Moraxellaceae</taxon>
        <taxon>Acinetobacter</taxon>
    </lineage>
</organism>
<dbReference type="Pfam" id="PF00496">
    <property type="entry name" value="SBP_bac_5"/>
    <property type="match status" value="1"/>
</dbReference>
<sequence length="613" mass="71659">MRFAHLFKTFRLIWLAPLLVSSSWAALITTPYIALYSQPKYAQAKSLPYANPQAPKGGTLILAADGSFDNLNSMSGKGNVTEGGNYIFDSLLSKSLDEPGVYYPLLAEKVSFDPKKTAFIIFHLNPKARFSNGQPVTAQDVKYSFELFQTQSNFGLQMYLADLNWLEVLSPLQVKMHFKSGHNPEMAMIVAQMPIYSQQEWQKRNFKELTLKPMLGSGPYVIEHIDAGRSISYKRNPRYWGKDLMVNRGRYNFDRIKYRYYRSPEIKFEAFKSGQFTLHEEKQVNRWVKDYQFPAVRQGQVQRYRFQHHNPIPTQSLIFNTRRQPFTDIRFRQALSFAYDFEWLNKAMFYGEYQRLNSFFSNSELASYGRPSVEELHILKPHLKQLDPVQRQAVLQDWKYPQSDASGFNRNNLLKARQLLLKAGYRYQQGKLVNAAGQPVQIEFLLHQAEQQRDLMPYLRHLKRLGIQASIRMVETAQYYERLRNYQFDMIVDTMPQSLTPGQEQKQFWGSQAATQAGNYNYAGIRNPAIDGVIQQVTQAQNREQLVNSTRALDRLLRAGYYHILTYGTDEYWYAYWNMYQQPQRKPKLSAGIDYWWVDAAKARHVADYFKQH</sequence>
<dbReference type="SUPFAM" id="SSF53850">
    <property type="entry name" value="Periplasmic binding protein-like II"/>
    <property type="match status" value="1"/>
</dbReference>
<dbReference type="GO" id="GO:1904680">
    <property type="term" value="F:peptide transmembrane transporter activity"/>
    <property type="evidence" value="ECO:0007669"/>
    <property type="project" value="TreeGrafter"/>
</dbReference>
<dbReference type="GO" id="GO:0030288">
    <property type="term" value="C:outer membrane-bounded periplasmic space"/>
    <property type="evidence" value="ECO:0007669"/>
    <property type="project" value="TreeGrafter"/>
</dbReference>
<dbReference type="PANTHER" id="PTHR30290:SF64">
    <property type="entry name" value="ABC TRANSPORTER PERIPLASMIC BINDING PROTEIN"/>
    <property type="match status" value="1"/>
</dbReference>
<evidence type="ECO:0000313" key="3">
    <source>
        <dbReference type="EMBL" id="QKU22232.1"/>
    </source>
</evidence>
<reference evidence="3 4" key="1">
    <citation type="submission" date="2019-11" db="EMBL/GenBank/DDBJ databases">
        <title>FDA dAtabase for Regulatory Grade micrObial Sequences (FDA-ARGOS): Supporting development and validation of Infectious Disease Dx tests.</title>
        <authorList>
            <person name="Patel R."/>
            <person name="Rucinski S."/>
            <person name="Tallon L."/>
            <person name="Sadzewicz L."/>
            <person name="Vavikolanu K."/>
            <person name="Mehta A."/>
            <person name="Aluvathingal J."/>
            <person name="Nadendla S."/>
            <person name="Nandy P."/>
            <person name="Geyer C."/>
            <person name="Yan Y."/>
            <person name="Sichtig H."/>
        </authorList>
    </citation>
    <scope>NUCLEOTIDE SEQUENCE [LARGE SCALE GENOMIC DNA]</scope>
    <source>
        <strain evidence="3 4">FDAARGOS_557</strain>
    </source>
</reference>
<dbReference type="PIRSF" id="PIRSF002741">
    <property type="entry name" value="MppA"/>
    <property type="match status" value="1"/>
</dbReference>
<dbReference type="GO" id="GO:0015833">
    <property type="term" value="P:peptide transport"/>
    <property type="evidence" value="ECO:0007669"/>
    <property type="project" value="TreeGrafter"/>
</dbReference>
<evidence type="ECO:0000259" key="2">
    <source>
        <dbReference type="Pfam" id="PF00496"/>
    </source>
</evidence>
<proteinExistence type="predicted"/>
<accession>A0A6N1MWH0</accession>
<dbReference type="Gene3D" id="3.10.105.10">
    <property type="entry name" value="Dipeptide-binding Protein, Domain 3"/>
    <property type="match status" value="1"/>
</dbReference>
<dbReference type="EMBL" id="CP054803">
    <property type="protein sequence ID" value="QKU22232.1"/>
    <property type="molecule type" value="Genomic_DNA"/>
</dbReference>
<dbReference type="InterPro" id="IPR000914">
    <property type="entry name" value="SBP_5_dom"/>
</dbReference>
<dbReference type="RefSeq" id="WP_121979750.1">
    <property type="nucleotide sequence ID" value="NZ_CP054803.1"/>
</dbReference>
<evidence type="ECO:0000256" key="1">
    <source>
        <dbReference type="ARBA" id="ARBA00022729"/>
    </source>
</evidence>
<dbReference type="Gene3D" id="3.40.190.10">
    <property type="entry name" value="Periplasmic binding protein-like II"/>
    <property type="match status" value="1"/>
</dbReference>
<dbReference type="PANTHER" id="PTHR30290">
    <property type="entry name" value="PERIPLASMIC BINDING COMPONENT OF ABC TRANSPORTER"/>
    <property type="match status" value="1"/>
</dbReference>
<name>A0A6N1MWH0_ACILW</name>